<feature type="compositionally biased region" description="Basic residues" evidence="1">
    <location>
        <begin position="210"/>
        <end position="219"/>
    </location>
</feature>
<protein>
    <submittedName>
        <fullName evidence="2">Malate dehydrogenase</fullName>
        <ecNumber evidence="2">1.1.1.37</ecNumber>
    </submittedName>
</protein>
<feature type="compositionally biased region" description="Basic residues" evidence="1">
    <location>
        <begin position="269"/>
        <end position="289"/>
    </location>
</feature>
<organism evidence="2">
    <name type="scientific">uncultured Craurococcus sp</name>
    <dbReference type="NCBI Taxonomy" id="1135998"/>
    <lineage>
        <taxon>Bacteria</taxon>
        <taxon>Pseudomonadati</taxon>
        <taxon>Pseudomonadota</taxon>
        <taxon>Alphaproteobacteria</taxon>
        <taxon>Acetobacterales</taxon>
        <taxon>Acetobacteraceae</taxon>
        <taxon>Craurococcus</taxon>
        <taxon>environmental samples</taxon>
    </lineage>
</organism>
<gene>
    <name evidence="2" type="ORF">AVDCRST_MAG27-4076</name>
</gene>
<feature type="compositionally biased region" description="Basic residues" evidence="1">
    <location>
        <begin position="44"/>
        <end position="58"/>
    </location>
</feature>
<dbReference type="EMBL" id="CADCTD010000175">
    <property type="protein sequence ID" value="CAA9283957.1"/>
    <property type="molecule type" value="Genomic_DNA"/>
</dbReference>
<dbReference type="GO" id="GO:0030060">
    <property type="term" value="F:L-malate dehydrogenase (NAD+) activity"/>
    <property type="evidence" value="ECO:0007669"/>
    <property type="project" value="UniProtKB-EC"/>
</dbReference>
<dbReference type="AlphaFoldDB" id="A0A6J4JPF9"/>
<keyword evidence="2" id="KW-0560">Oxidoreductase</keyword>
<evidence type="ECO:0000256" key="1">
    <source>
        <dbReference type="SAM" id="MobiDB-lite"/>
    </source>
</evidence>
<feature type="compositionally biased region" description="Basic and acidic residues" evidence="1">
    <location>
        <begin position="291"/>
        <end position="301"/>
    </location>
</feature>
<dbReference type="EC" id="1.1.1.37" evidence="2"/>
<reference evidence="2" key="1">
    <citation type="submission" date="2020-02" db="EMBL/GenBank/DDBJ databases">
        <authorList>
            <person name="Meier V. D."/>
        </authorList>
    </citation>
    <scope>NUCLEOTIDE SEQUENCE</scope>
    <source>
        <strain evidence="2">AVDCRST_MAG27</strain>
    </source>
</reference>
<name>A0A6J4JPF9_9PROT</name>
<feature type="compositionally biased region" description="Basic residues" evidence="1">
    <location>
        <begin position="112"/>
        <end position="126"/>
    </location>
</feature>
<sequence length="317" mass="37181">GPQEDRADRRRQYRRHPRPPDRPQAARRCRHVRRVPGRRGGQGARHHAIRPGRRVRFQHGRDGRLCRHRRRRCGDRHRRLPAHAGDEPRRPADQECRRHGPGGRGHQDLRPRRLRHLHHQPARRHGLGAAAEVGPAGAQGRRHGRRAGQQPLPPLPRPGVQRLGRGRDGLRARRPWRHHGAADPLLHRRRHPRPRPRQDGLDDAGEDRRHRQPHRQWRRRDREAAGEGLGLLRPGRLRHRHGRGLSARQEAGAALRRDAERRVRPQRLLCRRAGRHRRRRRGAHRRGAVHARGEGRLRQVLRRSEEADRGFQEARRL</sequence>
<evidence type="ECO:0000313" key="2">
    <source>
        <dbReference type="EMBL" id="CAA9283957.1"/>
    </source>
</evidence>
<feature type="compositionally biased region" description="Basic and acidic residues" evidence="1">
    <location>
        <begin position="1"/>
        <end position="10"/>
    </location>
</feature>
<feature type="non-terminal residue" evidence="2">
    <location>
        <position position="1"/>
    </location>
</feature>
<feature type="region of interest" description="Disordered" evidence="1">
    <location>
        <begin position="77"/>
        <end position="301"/>
    </location>
</feature>
<feature type="region of interest" description="Disordered" evidence="1">
    <location>
        <begin position="1"/>
        <end position="63"/>
    </location>
</feature>
<feature type="non-terminal residue" evidence="2">
    <location>
        <position position="317"/>
    </location>
</feature>
<accession>A0A6J4JPF9</accession>
<feature type="compositionally biased region" description="Basic and acidic residues" evidence="1">
    <location>
        <begin position="84"/>
        <end position="98"/>
    </location>
</feature>
<proteinExistence type="predicted"/>
<feature type="compositionally biased region" description="Basic residues" evidence="1">
    <location>
        <begin position="25"/>
        <end position="37"/>
    </location>
</feature>